<dbReference type="AlphaFoldDB" id="A0A2T2NJD3"/>
<accession>A0A2T2NJD3</accession>
<evidence type="ECO:0000313" key="3">
    <source>
        <dbReference type="Proteomes" id="UP000240883"/>
    </source>
</evidence>
<feature type="non-terminal residue" evidence="2">
    <location>
        <position position="472"/>
    </location>
</feature>
<evidence type="ECO:0000313" key="2">
    <source>
        <dbReference type="EMBL" id="PSN65537.1"/>
    </source>
</evidence>
<dbReference type="EMBL" id="KZ678137">
    <property type="protein sequence ID" value="PSN65537.1"/>
    <property type="molecule type" value="Genomic_DNA"/>
</dbReference>
<protein>
    <submittedName>
        <fullName evidence="2">Uncharacterized protein</fullName>
    </submittedName>
</protein>
<feature type="region of interest" description="Disordered" evidence="1">
    <location>
        <begin position="268"/>
        <end position="294"/>
    </location>
</feature>
<feature type="non-terminal residue" evidence="2">
    <location>
        <position position="1"/>
    </location>
</feature>
<dbReference type="OrthoDB" id="7984201at2759"/>
<name>A0A2T2NJD3_CORCC</name>
<reference evidence="2 3" key="1">
    <citation type="journal article" date="2018" name="Front. Microbiol.">
        <title>Genome-Wide Analysis of Corynespora cassiicola Leaf Fall Disease Putative Effectors.</title>
        <authorList>
            <person name="Lopez D."/>
            <person name="Ribeiro S."/>
            <person name="Label P."/>
            <person name="Fumanal B."/>
            <person name="Venisse J.S."/>
            <person name="Kohler A."/>
            <person name="de Oliveira R.R."/>
            <person name="Labutti K."/>
            <person name="Lipzen A."/>
            <person name="Lail K."/>
            <person name="Bauer D."/>
            <person name="Ohm R.A."/>
            <person name="Barry K.W."/>
            <person name="Spatafora J."/>
            <person name="Grigoriev I.V."/>
            <person name="Martin F.M."/>
            <person name="Pujade-Renaud V."/>
        </authorList>
    </citation>
    <scope>NUCLEOTIDE SEQUENCE [LARGE SCALE GENOMIC DNA]</scope>
    <source>
        <strain evidence="2 3">Philippines</strain>
    </source>
</reference>
<gene>
    <name evidence="2" type="ORF">BS50DRAFT_452910</name>
</gene>
<dbReference type="Proteomes" id="UP000240883">
    <property type="component" value="Unassembled WGS sequence"/>
</dbReference>
<proteinExistence type="predicted"/>
<organism evidence="2 3">
    <name type="scientific">Corynespora cassiicola Philippines</name>
    <dbReference type="NCBI Taxonomy" id="1448308"/>
    <lineage>
        <taxon>Eukaryota</taxon>
        <taxon>Fungi</taxon>
        <taxon>Dikarya</taxon>
        <taxon>Ascomycota</taxon>
        <taxon>Pezizomycotina</taxon>
        <taxon>Dothideomycetes</taxon>
        <taxon>Pleosporomycetidae</taxon>
        <taxon>Pleosporales</taxon>
        <taxon>Corynesporascaceae</taxon>
        <taxon>Corynespora</taxon>
    </lineage>
</organism>
<evidence type="ECO:0000256" key="1">
    <source>
        <dbReference type="SAM" id="MobiDB-lite"/>
    </source>
</evidence>
<keyword evidence="3" id="KW-1185">Reference proteome</keyword>
<sequence>PKEWQKKNQDIIPISWYEQDLDKGTPERLINRIDTKEGIMRHKETHAMLEEDAKNPKFDNSELKRRLIDDLMLNPSFVDLADELKAMKSEVMTKGERKEMMEKIRKEAEPELQEFNSRMAMDIHESIQELIDDPELEDAREELLDVQAAMPESPDKDTSEFEAALEAAQKKLAGNEYFQKKMAAMEGTKLQAPNDTEDTDLELDAPEDLDKLLLQMKELMVSMGGDKQIEADLDAVINEDPFAEDGQNVGRELDFSELADEIKRLAENSAPNAEAAAKNERSAVEATEEEEDPELKAKVDKIMDDPKLLEKLMYIQKIITESQQSEGLANIRHEVAPDPYELESSKTTSLGHRLQVALNDPEHIAALRSLRVNLLPPFNIAPALKSFNQAIEFAYIGANDDIRRILWRSYVKARTLPTFLQNLSDDAWDLIYYSQAVTWGSNQNRQSHLSMLLADLKSVGRDGPPTHPSTLV</sequence>